<accession>A0AAV2NZP3</accession>
<name>A0AAV2NZP3_9HYME</name>
<organism evidence="1 2">
    <name type="scientific">Lasius platythorax</name>
    <dbReference type="NCBI Taxonomy" id="488582"/>
    <lineage>
        <taxon>Eukaryota</taxon>
        <taxon>Metazoa</taxon>
        <taxon>Ecdysozoa</taxon>
        <taxon>Arthropoda</taxon>
        <taxon>Hexapoda</taxon>
        <taxon>Insecta</taxon>
        <taxon>Pterygota</taxon>
        <taxon>Neoptera</taxon>
        <taxon>Endopterygota</taxon>
        <taxon>Hymenoptera</taxon>
        <taxon>Apocrita</taxon>
        <taxon>Aculeata</taxon>
        <taxon>Formicoidea</taxon>
        <taxon>Formicidae</taxon>
        <taxon>Formicinae</taxon>
        <taxon>Lasius</taxon>
        <taxon>Lasius</taxon>
    </lineage>
</organism>
<protein>
    <submittedName>
        <fullName evidence="1">Uncharacterized protein</fullName>
    </submittedName>
</protein>
<sequence>MTKRHADVLKEYEQLKASHMNMKRKSDERGSITYRKKMKQTTLSEASEIAINLDNLIVDFVIETMVPLSIVESRSFEKLIEGANRLSKTPKILGRRSLICRIDEEYHQVMTNIKQSLQAVDFVCTTADVWSSSKRSFLGITVHWIDSGTLKRGGAAIACRRFKGAHTYDKVAEVISEVHSEFDLKLCKITKAITDNGSNMVKAFKMFGRSESIDISSYQIINKAMTTIQSVMMKITKMMKLMETMICFHKLFLNLLKITGRH</sequence>
<gene>
    <name evidence="1" type="ORF">LPLAT_LOCUS10805</name>
</gene>
<keyword evidence="2" id="KW-1185">Reference proteome</keyword>
<evidence type="ECO:0000313" key="2">
    <source>
        <dbReference type="Proteomes" id="UP001497644"/>
    </source>
</evidence>
<proteinExistence type="predicted"/>
<reference evidence="1" key="1">
    <citation type="submission" date="2024-04" db="EMBL/GenBank/DDBJ databases">
        <authorList>
            <consortium name="Molecular Ecology Group"/>
        </authorList>
    </citation>
    <scope>NUCLEOTIDE SEQUENCE</scope>
</reference>
<dbReference type="Proteomes" id="UP001497644">
    <property type="component" value="Chromosome 6"/>
</dbReference>
<dbReference type="PANTHER" id="PTHR47501:SF5">
    <property type="entry name" value="HAT C-TERMINAL DIMERISATION DOMAIN-CONTAINING PROTEIN"/>
    <property type="match status" value="1"/>
</dbReference>
<dbReference type="AlphaFoldDB" id="A0AAV2NZP3"/>
<dbReference type="InterPro" id="IPR012337">
    <property type="entry name" value="RNaseH-like_sf"/>
</dbReference>
<dbReference type="PANTHER" id="PTHR47501">
    <property type="entry name" value="TRANSPOSASE-RELATED"/>
    <property type="match status" value="1"/>
</dbReference>
<evidence type="ECO:0000313" key="1">
    <source>
        <dbReference type="EMBL" id="CAL1685259.1"/>
    </source>
</evidence>
<dbReference type="SUPFAM" id="SSF53098">
    <property type="entry name" value="Ribonuclease H-like"/>
    <property type="match status" value="1"/>
</dbReference>
<dbReference type="EMBL" id="OZ034829">
    <property type="protein sequence ID" value="CAL1685259.1"/>
    <property type="molecule type" value="Genomic_DNA"/>
</dbReference>